<evidence type="ECO:0000313" key="4">
    <source>
        <dbReference type="EMBL" id="RKT46562.1"/>
    </source>
</evidence>
<dbReference type="Pfam" id="PF02630">
    <property type="entry name" value="SCO1-SenC"/>
    <property type="match status" value="1"/>
</dbReference>
<name>A0A495VB31_9GAMM</name>
<dbReference type="InterPro" id="IPR036249">
    <property type="entry name" value="Thioredoxin-like_sf"/>
</dbReference>
<feature type="binding site" evidence="2">
    <location>
        <position position="83"/>
    </location>
    <ligand>
        <name>Cu cation</name>
        <dbReference type="ChEBI" id="CHEBI:23378"/>
    </ligand>
</feature>
<feature type="disulfide bond" description="Redox-active" evidence="3">
    <location>
        <begin position="79"/>
        <end position="83"/>
    </location>
</feature>
<dbReference type="CDD" id="cd02968">
    <property type="entry name" value="SCO"/>
    <property type="match status" value="1"/>
</dbReference>
<dbReference type="PANTHER" id="PTHR12151">
    <property type="entry name" value="ELECTRON TRANSPORT PROTIN SCO1/SENC FAMILY MEMBER"/>
    <property type="match status" value="1"/>
</dbReference>
<dbReference type="OrthoDB" id="8550465at2"/>
<protein>
    <submittedName>
        <fullName evidence="4">Protein SCO1/2</fullName>
    </submittedName>
</protein>
<dbReference type="Proteomes" id="UP000274556">
    <property type="component" value="Unassembled WGS sequence"/>
</dbReference>
<keyword evidence="3" id="KW-1015">Disulfide bond</keyword>
<feature type="binding site" evidence="2">
    <location>
        <position position="79"/>
    </location>
    <ligand>
        <name>Cu cation</name>
        <dbReference type="ChEBI" id="CHEBI:23378"/>
    </ligand>
</feature>
<gene>
    <name evidence="4" type="ORF">BDD21_4085</name>
</gene>
<comment type="similarity">
    <text evidence="1">Belongs to the SCO1/2 family.</text>
</comment>
<dbReference type="SUPFAM" id="SSF52833">
    <property type="entry name" value="Thioredoxin-like"/>
    <property type="match status" value="1"/>
</dbReference>
<dbReference type="GO" id="GO:0046872">
    <property type="term" value="F:metal ion binding"/>
    <property type="evidence" value="ECO:0007669"/>
    <property type="project" value="UniProtKB-KW"/>
</dbReference>
<comment type="caution">
    <text evidence="4">The sequence shown here is derived from an EMBL/GenBank/DDBJ whole genome shotgun (WGS) entry which is preliminary data.</text>
</comment>
<keyword evidence="5" id="KW-1185">Reference proteome</keyword>
<accession>A0A495VB31</accession>
<evidence type="ECO:0000256" key="1">
    <source>
        <dbReference type="ARBA" id="ARBA00010996"/>
    </source>
</evidence>
<dbReference type="EMBL" id="RBXL01000001">
    <property type="protein sequence ID" value="RKT46562.1"/>
    <property type="molecule type" value="Genomic_DNA"/>
</dbReference>
<proteinExistence type="inferred from homology"/>
<reference evidence="4 5" key="1">
    <citation type="submission" date="2018-10" db="EMBL/GenBank/DDBJ databases">
        <title>Genomic Encyclopedia of Archaeal and Bacterial Type Strains, Phase II (KMG-II): from individual species to whole genera.</title>
        <authorList>
            <person name="Goeker M."/>
        </authorList>
    </citation>
    <scope>NUCLEOTIDE SEQUENCE [LARGE SCALE GENOMIC DNA]</scope>
    <source>
        <strain evidence="4 5">DSM 235</strain>
    </source>
</reference>
<keyword evidence="2" id="KW-0186">Copper</keyword>
<evidence type="ECO:0000256" key="2">
    <source>
        <dbReference type="PIRSR" id="PIRSR603782-1"/>
    </source>
</evidence>
<evidence type="ECO:0000256" key="3">
    <source>
        <dbReference type="PIRSR" id="PIRSR603782-2"/>
    </source>
</evidence>
<dbReference type="InterPro" id="IPR003782">
    <property type="entry name" value="SCO1/SenC"/>
</dbReference>
<organism evidence="4 5">
    <name type="scientific">Thiocapsa rosea</name>
    <dbReference type="NCBI Taxonomy" id="69360"/>
    <lineage>
        <taxon>Bacteria</taxon>
        <taxon>Pseudomonadati</taxon>
        <taxon>Pseudomonadota</taxon>
        <taxon>Gammaproteobacteria</taxon>
        <taxon>Chromatiales</taxon>
        <taxon>Chromatiaceae</taxon>
        <taxon>Thiocapsa</taxon>
    </lineage>
</organism>
<keyword evidence="2" id="KW-0479">Metal-binding</keyword>
<evidence type="ECO:0000313" key="5">
    <source>
        <dbReference type="Proteomes" id="UP000274556"/>
    </source>
</evidence>
<dbReference type="RefSeq" id="WP_120798659.1">
    <property type="nucleotide sequence ID" value="NZ_RBXL01000001.1"/>
</dbReference>
<dbReference type="AlphaFoldDB" id="A0A495VB31"/>
<dbReference type="PANTHER" id="PTHR12151:SF25">
    <property type="entry name" value="LINALOOL DEHYDRATASE_ISOMERASE DOMAIN-CONTAINING PROTEIN"/>
    <property type="match status" value="1"/>
</dbReference>
<sequence length="199" mass="22237">MSPRTLLSVALALCLMAGLLWHSTAGLSAFTYETLRQTQAMRQQPPVSDWQLQDDQGNLVRLSDWDDQVLLVSFIFTRCTSVCGALGVRYSQLQRAMEAAGSNRVRLLSVSIEPAHDTPERLAEYRKRFGGTRTSWTIARPADEQILSTLIRETGLRVIPDRFGGFAHSDSLHWIRDGHLVRISAWTDPALEGLITDDG</sequence>
<dbReference type="Gene3D" id="3.40.30.10">
    <property type="entry name" value="Glutaredoxin"/>
    <property type="match status" value="1"/>
</dbReference>